<gene>
    <name evidence="1" type="ORF">NPIL_422171</name>
</gene>
<accession>A0A8X6NAB7</accession>
<reference evidence="1" key="1">
    <citation type="submission" date="2020-08" db="EMBL/GenBank/DDBJ databases">
        <title>Multicomponent nature underlies the extraordinary mechanical properties of spider dragline silk.</title>
        <authorList>
            <person name="Kono N."/>
            <person name="Nakamura H."/>
            <person name="Mori M."/>
            <person name="Yoshida Y."/>
            <person name="Ohtoshi R."/>
            <person name="Malay A.D."/>
            <person name="Moran D.A.P."/>
            <person name="Tomita M."/>
            <person name="Numata K."/>
            <person name="Arakawa K."/>
        </authorList>
    </citation>
    <scope>NUCLEOTIDE SEQUENCE</scope>
</reference>
<keyword evidence="2" id="KW-1185">Reference proteome</keyword>
<dbReference type="AlphaFoldDB" id="A0A8X6NAB7"/>
<name>A0A8X6NAB7_NEPPI</name>
<sequence>MMVPVFTENLRTLSYQRRNGLNSAKTDRGLDGLLRLAVMYVKEVFTHYTTARFALLSLYLYTHFYVQGTGVKIRLDNKHPLFGEIIQDWDGGFEGAK</sequence>
<organism evidence="1 2">
    <name type="scientific">Nephila pilipes</name>
    <name type="common">Giant wood spider</name>
    <name type="synonym">Nephila maculata</name>
    <dbReference type="NCBI Taxonomy" id="299642"/>
    <lineage>
        <taxon>Eukaryota</taxon>
        <taxon>Metazoa</taxon>
        <taxon>Ecdysozoa</taxon>
        <taxon>Arthropoda</taxon>
        <taxon>Chelicerata</taxon>
        <taxon>Arachnida</taxon>
        <taxon>Araneae</taxon>
        <taxon>Araneomorphae</taxon>
        <taxon>Entelegynae</taxon>
        <taxon>Araneoidea</taxon>
        <taxon>Nephilidae</taxon>
        <taxon>Nephila</taxon>
    </lineage>
</organism>
<evidence type="ECO:0000313" key="1">
    <source>
        <dbReference type="EMBL" id="GFT02956.1"/>
    </source>
</evidence>
<evidence type="ECO:0000313" key="2">
    <source>
        <dbReference type="Proteomes" id="UP000887013"/>
    </source>
</evidence>
<comment type="caution">
    <text evidence="1">The sequence shown here is derived from an EMBL/GenBank/DDBJ whole genome shotgun (WGS) entry which is preliminary data.</text>
</comment>
<proteinExistence type="predicted"/>
<protein>
    <submittedName>
        <fullName evidence="1">Uncharacterized protein</fullName>
    </submittedName>
</protein>
<dbReference type="EMBL" id="BMAW01055831">
    <property type="protein sequence ID" value="GFT02956.1"/>
    <property type="molecule type" value="Genomic_DNA"/>
</dbReference>
<dbReference type="Proteomes" id="UP000887013">
    <property type="component" value="Unassembled WGS sequence"/>
</dbReference>